<keyword evidence="5" id="KW-0531">Neurotransmitter degradation</keyword>
<evidence type="ECO:0000256" key="6">
    <source>
        <dbReference type="ARBA" id="ARBA00023157"/>
    </source>
</evidence>
<accession>A0ABY6K8M8</accession>
<dbReference type="PANTHER" id="PTHR43918">
    <property type="entry name" value="ACETYLCHOLINESTERASE"/>
    <property type="match status" value="1"/>
</dbReference>
<sequence length="962" mass="108458">MCTKATVVCFHCASGDHQGRSCPTLANPRMAKKIFWSFLIFYSIFILCNSEEIISRSSPKWNISGLRLEVENVYVEQYLGIPYAEPPIGKLRFKNPQIPKKFPSDLQALNYSNICYQHHRIVSDYVNNSGGVFGIGVESEDCLYLNIWSPESSRKEKKAVMFWIHGGGFMFGSGNDPLYNGSTLSALGDVVVVTFNYRLGIFGFLASGNKVVPGNMGLYDQLMALQWVKKNIKYFGGDPERITIFGASSGGTSVGIFITSRKPRGLFKRAIIESGTPNSPALISSVNQAQGTSAQVSLFAGCPPNSNSKITRKVIKCLRTKSPIELVVAQYVFAKIVNFDAVFGAVYEEEFVNYSSQIPFEPNYFIDLDMIISVTSNEIAGLFWGTFPNLFLHPFGIEETYSNLRQVFKAILNINDLQPVLDYYFKDVIKNNYTDINIKMSNLASDIFEICPTIFFSKLYAERGNKLFLSYFNYPTTTPYFQLLPLKWPGAFHYDDVIYVFGTPLMRRDLNYTELELQFSRDMIQMWSNFATNGSSPAWNISGFKVKVKKVNVEQYLGIPYAEPPIGNLRFQNPQPLKVFPSKLKAFNYSKICYQPIAIVSDYIPDSNGVFEKSEESEDCLYLNIWSPESSRKVKKAVMFWIHGGGFMFGSGNAQLYNGSMLSALGDVVVVTFNYRLNIMGFLASGTKNVPGNMGLYDQLMALQWVKQNIEYFGGDPERITIFGESAGGYSVGIFLTSQKPQGLFKRAIIESGVPYSPTLIRSVNKIRDASSQVSLLAGCPLNSRLKLSKSVIECLRTKSAKEIKIAQYVYAKSINTNSLFGPVFEESFINYESKFPFKPKHFVNIDIITLVTSNELVGLFMELFPNIFLHPFGLEETFSNLRQFFKKVLNINDLQPAIDYYFKNVIKNNITDINIKMTNLGSDLVQICPTIFFSKLYTARGNKMAQDISNLQLHDKKMPFS</sequence>
<proteinExistence type="inferred from homology"/>
<comment type="similarity">
    <text evidence="1">Belongs to the type-B carboxylesterase/lipase family.</text>
</comment>
<evidence type="ECO:0000256" key="3">
    <source>
        <dbReference type="ARBA" id="ARBA00022487"/>
    </source>
</evidence>
<keyword evidence="3" id="KW-0719">Serine esterase</keyword>
<dbReference type="PROSITE" id="PS00941">
    <property type="entry name" value="CARBOXYLESTERASE_B_2"/>
    <property type="match status" value="2"/>
</dbReference>
<dbReference type="InterPro" id="IPR050654">
    <property type="entry name" value="AChE-related_enzymes"/>
</dbReference>
<evidence type="ECO:0000313" key="10">
    <source>
        <dbReference type="EMBL" id="UYV64689.1"/>
    </source>
</evidence>
<name>A0ABY6K8M8_9ARAC</name>
<dbReference type="Pfam" id="PF00135">
    <property type="entry name" value="COesterase"/>
    <property type="match status" value="2"/>
</dbReference>
<dbReference type="InterPro" id="IPR019819">
    <property type="entry name" value="Carboxylesterase_B_CS"/>
</dbReference>
<keyword evidence="7" id="KW-0325">Glycoprotein</keyword>
<feature type="domain" description="Carboxylesterase type B" evidence="9">
    <location>
        <begin position="63"/>
        <end position="535"/>
    </location>
</feature>
<dbReference type="PANTHER" id="PTHR43918:SF4">
    <property type="entry name" value="CARBOXYLIC ESTER HYDROLASE"/>
    <property type="match status" value="1"/>
</dbReference>
<organism evidence="10 11">
    <name type="scientific">Cordylochernes scorpioides</name>
    <dbReference type="NCBI Taxonomy" id="51811"/>
    <lineage>
        <taxon>Eukaryota</taxon>
        <taxon>Metazoa</taxon>
        <taxon>Ecdysozoa</taxon>
        <taxon>Arthropoda</taxon>
        <taxon>Chelicerata</taxon>
        <taxon>Arachnida</taxon>
        <taxon>Pseudoscorpiones</taxon>
        <taxon>Cheliferoidea</taxon>
        <taxon>Chernetidae</taxon>
        <taxon>Cordylochernes</taxon>
    </lineage>
</organism>
<dbReference type="PROSITE" id="PS00122">
    <property type="entry name" value="CARBOXYLESTERASE_B_1"/>
    <property type="match status" value="2"/>
</dbReference>
<protein>
    <recommendedName>
        <fullName evidence="2">acetylcholinesterase</fullName>
        <ecNumber evidence="2">3.1.1.7</ecNumber>
    </recommendedName>
</protein>
<dbReference type="SUPFAM" id="SSF53474">
    <property type="entry name" value="alpha/beta-Hydrolases"/>
    <property type="match status" value="2"/>
</dbReference>
<evidence type="ECO:0000256" key="2">
    <source>
        <dbReference type="ARBA" id="ARBA00013276"/>
    </source>
</evidence>
<keyword evidence="11" id="KW-1185">Reference proteome</keyword>
<dbReference type="Gene3D" id="3.40.50.1820">
    <property type="entry name" value="alpha/beta hydrolase"/>
    <property type="match status" value="2"/>
</dbReference>
<dbReference type="InterPro" id="IPR029058">
    <property type="entry name" value="AB_hydrolase_fold"/>
</dbReference>
<keyword evidence="4" id="KW-0378">Hydrolase</keyword>
<feature type="domain" description="Carboxylesterase type B" evidence="9">
    <location>
        <begin position="541"/>
        <end position="944"/>
    </location>
</feature>
<dbReference type="EC" id="3.1.1.7" evidence="2"/>
<dbReference type="InterPro" id="IPR019826">
    <property type="entry name" value="Carboxylesterase_B_AS"/>
</dbReference>
<reference evidence="10 11" key="1">
    <citation type="submission" date="2022-01" db="EMBL/GenBank/DDBJ databases">
        <title>A chromosomal length assembly of Cordylochernes scorpioides.</title>
        <authorList>
            <person name="Zeh D."/>
            <person name="Zeh J."/>
        </authorList>
    </citation>
    <scope>NUCLEOTIDE SEQUENCE [LARGE SCALE GENOMIC DNA]</scope>
    <source>
        <strain evidence="10">IN4F17</strain>
        <tissue evidence="10">Whole Body</tissue>
    </source>
</reference>
<dbReference type="InterPro" id="IPR000997">
    <property type="entry name" value="Cholinesterase"/>
</dbReference>
<evidence type="ECO:0000256" key="1">
    <source>
        <dbReference type="ARBA" id="ARBA00005964"/>
    </source>
</evidence>
<evidence type="ECO:0000259" key="9">
    <source>
        <dbReference type="Pfam" id="PF00135"/>
    </source>
</evidence>
<evidence type="ECO:0000256" key="7">
    <source>
        <dbReference type="ARBA" id="ARBA00023180"/>
    </source>
</evidence>
<evidence type="ECO:0000256" key="5">
    <source>
        <dbReference type="ARBA" id="ARBA00022867"/>
    </source>
</evidence>
<dbReference type="Proteomes" id="UP001235939">
    <property type="component" value="Chromosome 03"/>
</dbReference>
<comment type="catalytic activity">
    <reaction evidence="8">
        <text>acetylcholine + H2O = choline + acetate + H(+)</text>
        <dbReference type="Rhea" id="RHEA:17561"/>
        <dbReference type="ChEBI" id="CHEBI:15354"/>
        <dbReference type="ChEBI" id="CHEBI:15355"/>
        <dbReference type="ChEBI" id="CHEBI:15377"/>
        <dbReference type="ChEBI" id="CHEBI:15378"/>
        <dbReference type="ChEBI" id="CHEBI:30089"/>
        <dbReference type="EC" id="3.1.1.7"/>
    </reaction>
</comment>
<evidence type="ECO:0000256" key="8">
    <source>
        <dbReference type="ARBA" id="ARBA00048484"/>
    </source>
</evidence>
<evidence type="ECO:0000256" key="4">
    <source>
        <dbReference type="ARBA" id="ARBA00022801"/>
    </source>
</evidence>
<keyword evidence="6" id="KW-1015">Disulfide bond</keyword>
<evidence type="ECO:0000313" key="11">
    <source>
        <dbReference type="Proteomes" id="UP001235939"/>
    </source>
</evidence>
<gene>
    <name evidence="10" type="ORF">LAZ67_3001666</name>
</gene>
<dbReference type="EMBL" id="CP092865">
    <property type="protein sequence ID" value="UYV64689.1"/>
    <property type="molecule type" value="Genomic_DNA"/>
</dbReference>
<dbReference type="PRINTS" id="PR00878">
    <property type="entry name" value="CHOLNESTRASE"/>
</dbReference>
<dbReference type="InterPro" id="IPR002018">
    <property type="entry name" value="CarbesteraseB"/>
</dbReference>